<evidence type="ECO:0000256" key="5">
    <source>
        <dbReference type="PROSITE-ProRule" id="PRU01023"/>
    </source>
</evidence>
<dbReference type="InterPro" id="IPR001678">
    <property type="entry name" value="MeTrfase_RsmB-F_NOP2_dom"/>
</dbReference>
<dbReference type="InterPro" id="IPR049560">
    <property type="entry name" value="MeTrfase_RsmB-F_NOP2_cat"/>
</dbReference>
<sequence>MLKPGGTLLYATCSILKNENENQIAQFLQNHSDAIEEKIMLDWGLETTHGRQQTPCYEFDGFYYAILKKLV</sequence>
<evidence type="ECO:0000313" key="8">
    <source>
        <dbReference type="Proteomes" id="UP000198988"/>
    </source>
</evidence>
<evidence type="ECO:0000256" key="3">
    <source>
        <dbReference type="ARBA" id="ARBA00022691"/>
    </source>
</evidence>
<evidence type="ECO:0000256" key="1">
    <source>
        <dbReference type="ARBA" id="ARBA00022603"/>
    </source>
</evidence>
<keyword evidence="1 5" id="KW-0489">Methyltransferase</keyword>
<dbReference type="PROSITE" id="PS51686">
    <property type="entry name" value="SAM_MT_RSMB_NOP"/>
    <property type="match status" value="1"/>
</dbReference>
<dbReference type="PRINTS" id="PR02008">
    <property type="entry name" value="RCMTFAMILY"/>
</dbReference>
<name>A0A1H6LR07_9GAMM</name>
<dbReference type="SUPFAM" id="SSF53335">
    <property type="entry name" value="S-adenosyl-L-methionine-dependent methyltransferases"/>
    <property type="match status" value="1"/>
</dbReference>
<dbReference type="GO" id="GO:0003723">
    <property type="term" value="F:RNA binding"/>
    <property type="evidence" value="ECO:0007669"/>
    <property type="project" value="UniProtKB-UniRule"/>
</dbReference>
<feature type="active site" description="Nucleophile" evidence="5">
    <location>
        <position position="13"/>
    </location>
</feature>
<dbReference type="GO" id="GO:0001510">
    <property type="term" value="P:RNA methylation"/>
    <property type="evidence" value="ECO:0007669"/>
    <property type="project" value="InterPro"/>
</dbReference>
<dbReference type="AlphaFoldDB" id="A0A1H6LR07"/>
<dbReference type="GO" id="GO:0008173">
    <property type="term" value="F:RNA methyltransferase activity"/>
    <property type="evidence" value="ECO:0007669"/>
    <property type="project" value="InterPro"/>
</dbReference>
<dbReference type="Proteomes" id="UP000198988">
    <property type="component" value="Unassembled WGS sequence"/>
</dbReference>
<accession>A0A1H6LR07</accession>
<reference evidence="8" key="1">
    <citation type="submission" date="2016-06" db="EMBL/GenBank/DDBJ databases">
        <authorList>
            <person name="Petersen J."/>
            <person name="Sayavedra L."/>
        </authorList>
    </citation>
    <scope>NUCLEOTIDE SEQUENCE [LARGE SCALE GENOMIC DNA]</scope>
    <source>
        <strain evidence="8">BazSymA</strain>
    </source>
</reference>
<dbReference type="EMBL" id="CDSC02000314">
    <property type="protein sequence ID" value="SEH91152.1"/>
    <property type="molecule type" value="Genomic_DNA"/>
</dbReference>
<keyword evidence="4 5" id="KW-0694">RNA-binding</keyword>
<dbReference type="InterPro" id="IPR023267">
    <property type="entry name" value="RCMT"/>
</dbReference>
<evidence type="ECO:0000313" key="7">
    <source>
        <dbReference type="EMBL" id="SEH91152.1"/>
    </source>
</evidence>
<dbReference type="InterPro" id="IPR029063">
    <property type="entry name" value="SAM-dependent_MTases_sf"/>
</dbReference>
<evidence type="ECO:0000259" key="6">
    <source>
        <dbReference type="PROSITE" id="PS51686"/>
    </source>
</evidence>
<dbReference type="Gene3D" id="3.40.50.150">
    <property type="entry name" value="Vaccinia Virus protein VP39"/>
    <property type="match status" value="1"/>
</dbReference>
<evidence type="ECO:0000256" key="4">
    <source>
        <dbReference type="ARBA" id="ARBA00022884"/>
    </source>
</evidence>
<gene>
    <name evidence="7" type="ORF">BAZSYMA_ACONTIG01529_0</name>
</gene>
<protein>
    <submittedName>
        <fullName evidence="7">[similarity to] ribosomal RNA small subunitmethyltransferase B</fullName>
    </submittedName>
</protein>
<proteinExistence type="inferred from homology"/>
<keyword evidence="2 5" id="KW-0808">Transferase</keyword>
<keyword evidence="3 5" id="KW-0949">S-adenosyl-L-methionine</keyword>
<feature type="domain" description="SAM-dependent MTase RsmB/NOP-type" evidence="6">
    <location>
        <begin position="1"/>
        <end position="70"/>
    </location>
</feature>
<comment type="similarity">
    <text evidence="5">Belongs to the class I-like SAM-binding methyltransferase superfamily. RsmB/NOP family.</text>
</comment>
<organism evidence="7 8">
    <name type="scientific">Bathymodiolus azoricus thioautotrophic gill symbiont</name>
    <dbReference type="NCBI Taxonomy" id="235205"/>
    <lineage>
        <taxon>Bacteria</taxon>
        <taxon>Pseudomonadati</taxon>
        <taxon>Pseudomonadota</taxon>
        <taxon>Gammaproteobacteria</taxon>
        <taxon>sulfur-oxidizing symbionts</taxon>
    </lineage>
</organism>
<comment type="caution">
    <text evidence="5">Lacks conserved residue(s) required for the propagation of feature annotation.</text>
</comment>
<evidence type="ECO:0000256" key="2">
    <source>
        <dbReference type="ARBA" id="ARBA00022679"/>
    </source>
</evidence>
<dbReference type="Pfam" id="PF01189">
    <property type="entry name" value="Methyltr_RsmB-F"/>
    <property type="match status" value="1"/>
</dbReference>